<dbReference type="InterPro" id="IPR034164">
    <property type="entry name" value="Pepsin-like_dom"/>
</dbReference>
<keyword evidence="3" id="KW-0378">Hydrolase</keyword>
<proteinExistence type="inferred from homology"/>
<dbReference type="GO" id="GO:0006508">
    <property type="term" value="P:proteolysis"/>
    <property type="evidence" value="ECO:0007669"/>
    <property type="project" value="UniProtKB-KW"/>
</dbReference>
<gene>
    <name evidence="8" type="ORF">B0H15DRAFT_384728</name>
</gene>
<dbReference type="PROSITE" id="PS00141">
    <property type="entry name" value="ASP_PROTEASE"/>
    <property type="match status" value="1"/>
</dbReference>
<comment type="similarity">
    <text evidence="1 3">Belongs to the peptidase A1 family.</text>
</comment>
<feature type="domain" description="Peptidase A1" evidence="7">
    <location>
        <begin position="45"/>
        <end position="389"/>
    </location>
</feature>
<reference evidence="8" key="1">
    <citation type="submission" date="2023-03" db="EMBL/GenBank/DDBJ databases">
        <title>Massive genome expansion in bonnet fungi (Mycena s.s.) driven by repeated elements and novel gene families across ecological guilds.</title>
        <authorList>
            <consortium name="Lawrence Berkeley National Laboratory"/>
            <person name="Harder C.B."/>
            <person name="Miyauchi S."/>
            <person name="Viragh M."/>
            <person name="Kuo A."/>
            <person name="Thoen E."/>
            <person name="Andreopoulos B."/>
            <person name="Lu D."/>
            <person name="Skrede I."/>
            <person name="Drula E."/>
            <person name="Henrissat B."/>
            <person name="Morin E."/>
            <person name="Kohler A."/>
            <person name="Barry K."/>
            <person name="LaButti K."/>
            <person name="Morin E."/>
            <person name="Salamov A."/>
            <person name="Lipzen A."/>
            <person name="Mereny Z."/>
            <person name="Hegedus B."/>
            <person name="Baldrian P."/>
            <person name="Stursova M."/>
            <person name="Weitz H."/>
            <person name="Taylor A."/>
            <person name="Grigoriev I.V."/>
            <person name="Nagy L.G."/>
            <person name="Martin F."/>
            <person name="Kauserud H."/>
        </authorList>
    </citation>
    <scope>NUCLEOTIDE SEQUENCE</scope>
    <source>
        <strain evidence="8">CBHHK173m</strain>
    </source>
</reference>
<keyword evidence="3" id="KW-0645">Protease</keyword>
<keyword evidence="5" id="KW-0812">Transmembrane</keyword>
<evidence type="ECO:0000259" key="7">
    <source>
        <dbReference type="PROSITE" id="PS51767"/>
    </source>
</evidence>
<feature type="transmembrane region" description="Helical" evidence="5">
    <location>
        <begin position="525"/>
        <end position="549"/>
    </location>
</feature>
<comment type="caution">
    <text evidence="8">The sequence shown here is derived from an EMBL/GenBank/DDBJ whole genome shotgun (WGS) entry which is preliminary data.</text>
</comment>
<dbReference type="InterPro" id="IPR033121">
    <property type="entry name" value="PEPTIDASE_A1"/>
</dbReference>
<evidence type="ECO:0000256" key="1">
    <source>
        <dbReference type="ARBA" id="ARBA00007447"/>
    </source>
</evidence>
<dbReference type="EMBL" id="JARJCN010000036">
    <property type="protein sequence ID" value="KAJ7084889.1"/>
    <property type="molecule type" value="Genomic_DNA"/>
</dbReference>
<dbReference type="InterPro" id="IPR001461">
    <property type="entry name" value="Aspartic_peptidase_A1"/>
</dbReference>
<dbReference type="GO" id="GO:0004190">
    <property type="term" value="F:aspartic-type endopeptidase activity"/>
    <property type="evidence" value="ECO:0007669"/>
    <property type="project" value="UniProtKB-KW"/>
</dbReference>
<feature type="region of interest" description="Disordered" evidence="4">
    <location>
        <begin position="435"/>
        <end position="474"/>
    </location>
</feature>
<accession>A0AAD6U1T9</accession>
<name>A0AAD6U1T9_9AGAR</name>
<dbReference type="Pfam" id="PF00026">
    <property type="entry name" value="Asp"/>
    <property type="match status" value="1"/>
</dbReference>
<evidence type="ECO:0000256" key="4">
    <source>
        <dbReference type="SAM" id="MobiDB-lite"/>
    </source>
</evidence>
<keyword evidence="6" id="KW-0732">Signal</keyword>
<dbReference type="PANTHER" id="PTHR47966:SF51">
    <property type="entry name" value="BETA-SITE APP-CLEAVING ENZYME, ISOFORM A-RELATED"/>
    <property type="match status" value="1"/>
</dbReference>
<keyword evidence="9" id="KW-1185">Reference proteome</keyword>
<evidence type="ECO:0000256" key="3">
    <source>
        <dbReference type="RuleBase" id="RU000454"/>
    </source>
</evidence>
<feature type="compositionally biased region" description="Low complexity" evidence="4">
    <location>
        <begin position="454"/>
        <end position="472"/>
    </location>
</feature>
<evidence type="ECO:0000313" key="9">
    <source>
        <dbReference type="Proteomes" id="UP001222325"/>
    </source>
</evidence>
<organism evidence="8 9">
    <name type="scientific">Mycena belliarum</name>
    <dbReference type="NCBI Taxonomy" id="1033014"/>
    <lineage>
        <taxon>Eukaryota</taxon>
        <taxon>Fungi</taxon>
        <taxon>Dikarya</taxon>
        <taxon>Basidiomycota</taxon>
        <taxon>Agaricomycotina</taxon>
        <taxon>Agaricomycetes</taxon>
        <taxon>Agaricomycetidae</taxon>
        <taxon>Agaricales</taxon>
        <taxon>Marasmiineae</taxon>
        <taxon>Mycenaceae</taxon>
        <taxon>Mycena</taxon>
    </lineage>
</organism>
<dbReference type="PANTHER" id="PTHR47966">
    <property type="entry name" value="BETA-SITE APP-CLEAVING ENZYME, ISOFORM A-RELATED"/>
    <property type="match status" value="1"/>
</dbReference>
<keyword evidence="2 3" id="KW-0064">Aspartyl protease</keyword>
<dbReference type="InterPro" id="IPR001969">
    <property type="entry name" value="Aspartic_peptidase_AS"/>
</dbReference>
<dbReference type="CDD" id="cd05471">
    <property type="entry name" value="pepsin_like"/>
    <property type="match status" value="1"/>
</dbReference>
<evidence type="ECO:0000256" key="6">
    <source>
        <dbReference type="SAM" id="SignalP"/>
    </source>
</evidence>
<dbReference type="SUPFAM" id="SSF50630">
    <property type="entry name" value="Acid proteases"/>
    <property type="match status" value="1"/>
</dbReference>
<sequence length="593" mass="62629">MLRIPATLLSLLLLQLWPVSAKPGRRPHYTMGEDNVIVNNYNDRYTVEVTVAGTVVNVMLDTGSTDMWVAPPSGISGSFNDTRANATIYYGDGSNYVNGHVGIAMVEFAGYDIPDQAFINVTKSVGEESDSKQGIFGLVGLGFDGPSGSIPSALTDAGINGTNVGKSVLSSIYDQNPDNGRFFAFSLSRVGDVNDSADASLVISAYDDKYAAVQFAPILPQYPPNGGRWSVLTDGISVGGVPIPWPSYDNDTPAGQNTVLFDTGTTNFLFPAEIRDAIYSAVPGAVLAKNSSIPNTKFSEDEDVWVVPCTTPINFTTKFGGQEFAIHPLDLTDLTVLTAPDGKKYSVCTGSITNGGPILGPGLDALYGDSFLRNVYSVFSFGNKTTSPYVQLLSQTDAGAPADFYQVRAEVLAGSPHEISPDEIIKLFDGTRSPTITLKPIPPPTSTASRTKAPDSTTRTTAAPASSRPTATGDASYATLTRSVVPECTTGAVIGDAAVKSKSAVNLAASGSEESESTVAKYGPIIIGLLAANLLILLLVAFLAVMNFVRRGKTAGPTRALNPQYTPVKLKEDVPRSSFSHTAYSDYAMALCI</sequence>
<evidence type="ECO:0000256" key="2">
    <source>
        <dbReference type="ARBA" id="ARBA00022750"/>
    </source>
</evidence>
<dbReference type="PROSITE" id="PS51767">
    <property type="entry name" value="PEPTIDASE_A1"/>
    <property type="match status" value="1"/>
</dbReference>
<evidence type="ECO:0000256" key="5">
    <source>
        <dbReference type="SAM" id="Phobius"/>
    </source>
</evidence>
<evidence type="ECO:0000313" key="8">
    <source>
        <dbReference type="EMBL" id="KAJ7084889.1"/>
    </source>
</evidence>
<dbReference type="AlphaFoldDB" id="A0AAD6U1T9"/>
<feature type="chain" id="PRO_5042122053" evidence="6">
    <location>
        <begin position="22"/>
        <end position="593"/>
    </location>
</feature>
<feature type="signal peptide" evidence="6">
    <location>
        <begin position="1"/>
        <end position="21"/>
    </location>
</feature>
<dbReference type="Proteomes" id="UP001222325">
    <property type="component" value="Unassembled WGS sequence"/>
</dbReference>
<keyword evidence="5" id="KW-0472">Membrane</keyword>
<dbReference type="Gene3D" id="2.40.70.10">
    <property type="entry name" value="Acid Proteases"/>
    <property type="match status" value="2"/>
</dbReference>
<keyword evidence="5" id="KW-1133">Transmembrane helix</keyword>
<protein>
    <submittedName>
        <fullName evidence="8">Aspartic peptidase domain-containing protein</fullName>
    </submittedName>
</protein>
<dbReference type="PRINTS" id="PR00792">
    <property type="entry name" value="PEPSIN"/>
</dbReference>
<dbReference type="InterPro" id="IPR021109">
    <property type="entry name" value="Peptidase_aspartic_dom_sf"/>
</dbReference>